<reference evidence="1 2" key="2">
    <citation type="journal article" date="2012" name="Proc. Natl. Acad. Sci. U.S.A.">
        <title>Antigenic diversity is generated by distinct evolutionary mechanisms in African trypanosome species.</title>
        <authorList>
            <person name="Jackson A.P."/>
            <person name="Berry A."/>
            <person name="Aslett M."/>
            <person name="Allison H.C."/>
            <person name="Burton P."/>
            <person name="Vavrova-Anderson J."/>
            <person name="Brown R."/>
            <person name="Browne H."/>
            <person name="Corton N."/>
            <person name="Hauser H."/>
            <person name="Gamble J."/>
            <person name="Gilderthorp R."/>
            <person name="Marcello L."/>
            <person name="McQuillan J."/>
            <person name="Otto T.D."/>
            <person name="Quail M.A."/>
            <person name="Sanders M.J."/>
            <person name="van Tonder A."/>
            <person name="Ginger M.L."/>
            <person name="Field M.C."/>
            <person name="Barry J.D."/>
            <person name="Hertz-Fowler C."/>
            <person name="Berriman M."/>
        </authorList>
    </citation>
    <scope>NUCLEOTIDE SEQUENCE [LARGE SCALE GENOMIC DNA]</scope>
    <source>
        <strain evidence="1 2">IL3000</strain>
    </source>
</reference>
<organism evidence="1 2">
    <name type="scientific">Trypanosoma congolense (strain IL3000)</name>
    <dbReference type="NCBI Taxonomy" id="1068625"/>
    <lineage>
        <taxon>Eukaryota</taxon>
        <taxon>Discoba</taxon>
        <taxon>Euglenozoa</taxon>
        <taxon>Kinetoplastea</taxon>
        <taxon>Metakinetoplastina</taxon>
        <taxon>Trypanosomatida</taxon>
        <taxon>Trypanosomatidae</taxon>
        <taxon>Trypanosoma</taxon>
        <taxon>Nannomonas</taxon>
    </lineage>
</organism>
<dbReference type="Proteomes" id="UP000000702">
    <property type="component" value="Unassembled WGS sequence"/>
</dbReference>
<sequence length="155" mass="18319">MKECLLLERDAFGRYRFDPRGDNRLLVHCIKLDDTTKTPTSFSVVLDPLFRQYGNFTLDRKEVFQGRWVEHRLSCGEEMHRVDEKLPLLETVEVRDDVSGIDDNLTFIVHYNEALCARHKETSLEKEAAIAHVEVFELALEDPSRGFWERWFMDR</sequence>
<evidence type="ECO:0000313" key="2">
    <source>
        <dbReference type="Proteomes" id="UP000000702"/>
    </source>
</evidence>
<accession>F9WA57</accession>
<evidence type="ECO:0000313" key="1">
    <source>
        <dbReference type="EMBL" id="CCD14113.1"/>
    </source>
</evidence>
<name>F9WA57_TRYCI</name>
<protein>
    <submittedName>
        <fullName evidence="1">WGS project CAEQ00000000 data, annotated contig 1940</fullName>
    </submittedName>
</protein>
<dbReference type="AlphaFoldDB" id="F9WA57"/>
<reference evidence="2" key="1">
    <citation type="submission" date="2011-07" db="EMBL/GenBank/DDBJ databases">
        <title>Divergent evolution of antigenic variation in African trypanosomes.</title>
        <authorList>
            <person name="Jackson A.P."/>
            <person name="Berry A."/>
            <person name="Allison H.C."/>
            <person name="Burton P."/>
            <person name="Anderson J."/>
            <person name="Aslett M."/>
            <person name="Brown R."/>
            <person name="Corton N."/>
            <person name="Harris D."/>
            <person name="Hauser H."/>
            <person name="Gamble J."/>
            <person name="Gilderthorp R."/>
            <person name="McQuillan J."/>
            <person name="Quail M.A."/>
            <person name="Sanders M."/>
            <person name="Van Tonder A."/>
            <person name="Ginger M.L."/>
            <person name="Donelson J.E."/>
            <person name="Field M.C."/>
            <person name="Barry J.D."/>
            <person name="Berriman M."/>
            <person name="Hertz-Fowler C."/>
        </authorList>
    </citation>
    <scope>NUCLEOTIDE SEQUENCE [LARGE SCALE GENOMIC DNA]</scope>
    <source>
        <strain evidence="2">IL3000</strain>
    </source>
</reference>
<proteinExistence type="predicted"/>
<keyword evidence="2" id="KW-1185">Reference proteome</keyword>
<dbReference type="EMBL" id="CAEQ01001397">
    <property type="protein sequence ID" value="CCD14113.1"/>
    <property type="molecule type" value="Genomic_DNA"/>
</dbReference>
<comment type="caution">
    <text evidence="1">The sequence shown here is derived from an EMBL/GenBank/DDBJ whole genome shotgun (WGS) entry which is preliminary data.</text>
</comment>
<gene>
    <name evidence="1" type="ORF">TCIL3000_0_47770</name>
</gene>
<dbReference type="VEuPathDB" id="TriTrypDB:TcIL3000_0_47770"/>